<protein>
    <recommendedName>
        <fullName evidence="2">peptidoglycan lytic exotransglycosylase</fullName>
        <ecNumber evidence="2">4.2.2.n1</ecNumber>
    </recommendedName>
    <alternativeName>
        <fullName evidence="5">Murein hydrolase A</fullName>
    </alternativeName>
</protein>
<dbReference type="InterPro" id="IPR026044">
    <property type="entry name" value="MltA"/>
</dbReference>
<keyword evidence="3 7" id="KW-0456">Lyase</keyword>
<dbReference type="AlphaFoldDB" id="A0A645EE72"/>
<dbReference type="InterPro" id="IPR036908">
    <property type="entry name" value="RlpA-like_sf"/>
</dbReference>
<feature type="domain" description="Lytic transglycosylase MltA" evidence="6">
    <location>
        <begin position="1"/>
        <end position="80"/>
    </location>
</feature>
<dbReference type="EC" id="4.2.2.n1" evidence="2"/>
<accession>A0A645EE72</accession>
<dbReference type="GO" id="GO:0071555">
    <property type="term" value="P:cell wall organization"/>
    <property type="evidence" value="ECO:0007669"/>
    <property type="project" value="UniProtKB-KW"/>
</dbReference>
<proteinExistence type="predicted"/>
<dbReference type="GO" id="GO:0009254">
    <property type="term" value="P:peptidoglycan turnover"/>
    <property type="evidence" value="ECO:0007669"/>
    <property type="project" value="InterPro"/>
</dbReference>
<name>A0A645EE72_9ZZZZ</name>
<dbReference type="CDD" id="cd14485">
    <property type="entry name" value="mltA_like_LT_A"/>
    <property type="match status" value="1"/>
</dbReference>
<dbReference type="PANTHER" id="PTHR30124:SF0">
    <property type="entry name" value="MEMBRANE-BOUND LYTIC MUREIN TRANSGLYCOSYLASE A"/>
    <property type="match status" value="1"/>
</dbReference>
<organism evidence="7">
    <name type="scientific">bioreactor metagenome</name>
    <dbReference type="NCBI Taxonomy" id="1076179"/>
    <lineage>
        <taxon>unclassified sequences</taxon>
        <taxon>metagenomes</taxon>
        <taxon>ecological metagenomes</taxon>
    </lineage>
</organism>
<dbReference type="Gene3D" id="2.40.40.10">
    <property type="entry name" value="RlpA-like domain"/>
    <property type="match status" value="1"/>
</dbReference>
<dbReference type="SUPFAM" id="SSF50685">
    <property type="entry name" value="Barwin-like endoglucanases"/>
    <property type="match status" value="1"/>
</dbReference>
<keyword evidence="4" id="KW-0961">Cell wall biogenesis/degradation</keyword>
<dbReference type="Pfam" id="PF03562">
    <property type="entry name" value="MltA"/>
    <property type="match status" value="1"/>
</dbReference>
<dbReference type="GO" id="GO:0009253">
    <property type="term" value="P:peptidoglycan catabolic process"/>
    <property type="evidence" value="ECO:0007669"/>
    <property type="project" value="TreeGrafter"/>
</dbReference>
<comment type="catalytic activity">
    <reaction evidence="1">
        <text>Exolytic cleavage of the (1-&gt;4)-beta-glycosidic linkage between N-acetylmuramic acid (MurNAc) and N-acetylglucosamine (GlcNAc) residues in peptidoglycan, from either the reducing or the non-reducing ends of the peptidoglycan chains, with concomitant formation of a 1,6-anhydrobond in the MurNAc residue.</text>
        <dbReference type="EC" id="4.2.2.n1"/>
    </reaction>
</comment>
<dbReference type="InterPro" id="IPR005300">
    <property type="entry name" value="MltA_B"/>
</dbReference>
<evidence type="ECO:0000256" key="1">
    <source>
        <dbReference type="ARBA" id="ARBA00001420"/>
    </source>
</evidence>
<dbReference type="EMBL" id="VSSQ01045801">
    <property type="protein sequence ID" value="MPM99715.1"/>
    <property type="molecule type" value="Genomic_DNA"/>
</dbReference>
<sequence length="179" mass="19773">MLHIQGSGRIRVHEADGTVRVTRLAFAGTNDQPYKSIGKWLLDQGLVRDATWPGITAWTQQNPQRINELLWSNPRYVFFKEEQLTPLDAAFGPRGAQGVPLTPGRSIAVDRASIPYGTPVWLTSSGPTVQLSRLVLAQDTGSAILGAVRADFFTGWGHEAGEVAGRLKQNLRMWALWPR</sequence>
<dbReference type="GO" id="GO:0004553">
    <property type="term" value="F:hydrolase activity, hydrolyzing O-glycosyl compounds"/>
    <property type="evidence" value="ECO:0007669"/>
    <property type="project" value="InterPro"/>
</dbReference>
<comment type="caution">
    <text evidence="7">The sequence shown here is derived from an EMBL/GenBank/DDBJ whole genome shotgun (WGS) entry which is preliminary data.</text>
</comment>
<evidence type="ECO:0000259" key="6">
    <source>
        <dbReference type="SMART" id="SM00925"/>
    </source>
</evidence>
<dbReference type="PANTHER" id="PTHR30124">
    <property type="entry name" value="MEMBRANE-BOUND LYTIC MUREIN TRANSGLYCOSYLASE A"/>
    <property type="match status" value="1"/>
</dbReference>
<dbReference type="GO" id="GO:0019867">
    <property type="term" value="C:outer membrane"/>
    <property type="evidence" value="ECO:0007669"/>
    <property type="project" value="InterPro"/>
</dbReference>
<dbReference type="SMART" id="SM00925">
    <property type="entry name" value="MltA"/>
    <property type="match status" value="1"/>
</dbReference>
<evidence type="ECO:0000256" key="3">
    <source>
        <dbReference type="ARBA" id="ARBA00023239"/>
    </source>
</evidence>
<evidence type="ECO:0000256" key="2">
    <source>
        <dbReference type="ARBA" id="ARBA00012587"/>
    </source>
</evidence>
<evidence type="ECO:0000256" key="4">
    <source>
        <dbReference type="ARBA" id="ARBA00023316"/>
    </source>
</evidence>
<dbReference type="InterPro" id="IPR010611">
    <property type="entry name" value="3D_dom"/>
</dbReference>
<evidence type="ECO:0000256" key="5">
    <source>
        <dbReference type="ARBA" id="ARBA00030918"/>
    </source>
</evidence>
<dbReference type="Gene3D" id="2.40.240.50">
    <property type="entry name" value="Barwin-like endoglucanases"/>
    <property type="match status" value="1"/>
</dbReference>
<evidence type="ECO:0000313" key="7">
    <source>
        <dbReference type="EMBL" id="MPM99715.1"/>
    </source>
</evidence>
<dbReference type="GO" id="GO:0008933">
    <property type="term" value="F:peptidoglycan lytic transglycosylase activity"/>
    <property type="evidence" value="ECO:0007669"/>
    <property type="project" value="TreeGrafter"/>
</dbReference>
<gene>
    <name evidence="7" type="primary">mltA_4</name>
    <name evidence="7" type="ORF">SDC9_146909</name>
</gene>
<dbReference type="Pfam" id="PF06725">
    <property type="entry name" value="3D"/>
    <property type="match status" value="1"/>
</dbReference>
<reference evidence="7" key="1">
    <citation type="submission" date="2019-08" db="EMBL/GenBank/DDBJ databases">
        <authorList>
            <person name="Kucharzyk K."/>
            <person name="Murdoch R.W."/>
            <person name="Higgins S."/>
            <person name="Loffler F."/>
        </authorList>
    </citation>
    <scope>NUCLEOTIDE SEQUENCE</scope>
</reference>